<name>A0A934URS1_9BURK</name>
<gene>
    <name evidence="2" type="ORF">I8E28_09500</name>
</gene>
<organism evidence="2 3">
    <name type="scientific">Ramlibacter algicola</name>
    <dbReference type="NCBI Taxonomy" id="2795217"/>
    <lineage>
        <taxon>Bacteria</taxon>
        <taxon>Pseudomonadati</taxon>
        <taxon>Pseudomonadota</taxon>
        <taxon>Betaproteobacteria</taxon>
        <taxon>Burkholderiales</taxon>
        <taxon>Comamonadaceae</taxon>
        <taxon>Ramlibacter</taxon>
    </lineage>
</organism>
<dbReference type="RefSeq" id="WP_200787737.1">
    <property type="nucleotide sequence ID" value="NZ_JAEDAO010000001.1"/>
</dbReference>
<protein>
    <submittedName>
        <fullName evidence="2">Uncharacterized protein</fullName>
    </submittedName>
</protein>
<comment type="caution">
    <text evidence="2">The sequence shown here is derived from an EMBL/GenBank/DDBJ whole genome shotgun (WGS) entry which is preliminary data.</text>
</comment>
<evidence type="ECO:0000313" key="3">
    <source>
        <dbReference type="Proteomes" id="UP000617041"/>
    </source>
</evidence>
<keyword evidence="3" id="KW-1185">Reference proteome</keyword>
<feature type="region of interest" description="Disordered" evidence="1">
    <location>
        <begin position="1"/>
        <end position="67"/>
    </location>
</feature>
<dbReference type="EMBL" id="JAEDAO010000001">
    <property type="protein sequence ID" value="MBK0392827.1"/>
    <property type="molecule type" value="Genomic_DNA"/>
</dbReference>
<feature type="compositionally biased region" description="Basic and acidic residues" evidence="1">
    <location>
        <begin position="46"/>
        <end position="67"/>
    </location>
</feature>
<dbReference type="Proteomes" id="UP000617041">
    <property type="component" value="Unassembled WGS sequence"/>
</dbReference>
<dbReference type="AlphaFoldDB" id="A0A934URS1"/>
<evidence type="ECO:0000256" key="1">
    <source>
        <dbReference type="SAM" id="MobiDB-lite"/>
    </source>
</evidence>
<accession>A0A934URS1</accession>
<feature type="compositionally biased region" description="Low complexity" evidence="1">
    <location>
        <begin position="18"/>
        <end position="30"/>
    </location>
</feature>
<proteinExistence type="predicted"/>
<evidence type="ECO:0000313" key="2">
    <source>
        <dbReference type="EMBL" id="MBK0392827.1"/>
    </source>
</evidence>
<sequence>MDQQQSGGSDERSSDATSQQQQQPQSPRSRSSGDDTWGIGSSSAMDRLRERNYRGRRNVTDRRPASE</sequence>
<reference evidence="2" key="1">
    <citation type="submission" date="2020-12" db="EMBL/GenBank/DDBJ databases">
        <title>Ramlibacter sp. nov., isolated from a freshwater alga, Cryptomonas.</title>
        <authorList>
            <person name="Kim H.M."/>
            <person name="Jeon C.O."/>
        </authorList>
    </citation>
    <scope>NUCLEOTIDE SEQUENCE</scope>
    <source>
        <strain evidence="2">CrO1</strain>
    </source>
</reference>